<dbReference type="InterPro" id="IPR052365">
    <property type="entry name" value="THEM4/THEM5_acyl-CoA_thioest"/>
</dbReference>
<feature type="compositionally biased region" description="Gly residues" evidence="27">
    <location>
        <begin position="43"/>
        <end position="52"/>
    </location>
</feature>
<evidence type="ECO:0000256" key="15">
    <source>
        <dbReference type="ARBA" id="ARBA00023273"/>
    </source>
</evidence>
<evidence type="ECO:0000256" key="24">
    <source>
        <dbReference type="ARBA" id="ARBA00047969"/>
    </source>
</evidence>
<keyword evidence="14" id="KW-0472">Membrane</keyword>
<dbReference type="EC" id="3.1.2.2" evidence="19"/>
<name>A0A8C0N1B0_CANLF</name>
<keyword evidence="11" id="KW-0809">Transit peptide</keyword>
<feature type="domain" description="Thioesterase" evidence="28">
    <location>
        <begin position="251"/>
        <end position="323"/>
    </location>
</feature>
<evidence type="ECO:0000256" key="10">
    <source>
        <dbReference type="ARBA" id="ARBA00022832"/>
    </source>
</evidence>
<keyword evidence="15" id="KW-0966">Cell projection</keyword>
<evidence type="ECO:0000256" key="19">
    <source>
        <dbReference type="ARBA" id="ARBA00038848"/>
    </source>
</evidence>
<evidence type="ECO:0000259" key="28">
    <source>
        <dbReference type="Pfam" id="PF03061"/>
    </source>
</evidence>
<evidence type="ECO:0000256" key="8">
    <source>
        <dbReference type="ARBA" id="ARBA00022792"/>
    </source>
</evidence>
<evidence type="ECO:0000256" key="22">
    <source>
        <dbReference type="ARBA" id="ARBA00047588"/>
    </source>
</evidence>
<evidence type="ECO:0000256" key="1">
    <source>
        <dbReference type="ARBA" id="ARBA00004496"/>
    </source>
</evidence>
<keyword evidence="8" id="KW-0999">Mitochondrion inner membrane</keyword>
<dbReference type="GO" id="GO:0006631">
    <property type="term" value="P:fatty acid metabolic process"/>
    <property type="evidence" value="ECO:0007669"/>
    <property type="project" value="UniProtKB-KW"/>
</dbReference>
<evidence type="ECO:0000256" key="20">
    <source>
        <dbReference type="ARBA" id="ARBA00040123"/>
    </source>
</evidence>
<dbReference type="GO" id="GO:0005743">
    <property type="term" value="C:mitochondrial inner membrane"/>
    <property type="evidence" value="ECO:0007669"/>
    <property type="project" value="UniProtKB-SubCell"/>
</dbReference>
<dbReference type="Ensembl" id="ENSCAFT00030020209.1">
    <property type="protein sequence ID" value="ENSCAFP00030017621.1"/>
    <property type="gene ID" value="ENSCAFG00030010908.1"/>
</dbReference>
<sequence length="419" mass="45050">MRSGAGASLGVTTARTPGDVRGLHRPSLACAAPAPGPCLQREGGPGAPGLGRAGRAASSPPAARGPGHQVSRDPRPARSAPGVTCSRRAREGRGGEGRGGEGSPGLAPFPPAPALSAMLRGCAGLLRSWALRGPKGGRSFSSEVLHVDHSLPNPSWNEDMRLLFDQFMKKSEDGSWKRLPSYKCNPPERIEDVKIFFPDAKLLKEQMSQAQQFPRSLGEGVGFEYAMFHNHVEDRTVCIFQGGPHLQGVPGFLHGGAIATMIDSALGMCAILTGGIAMTANLNINFRRPIPLCSVVVINCQLDRVEGRKLFVSCNIRSMDEKTLYSEATRGGPEGGGSAPCDVIISVDYQDWSQVLWHLKLAQFKKFKKKNANLCINMSFCLKRGKKPQHAAAAVIWKTRSLPSGLCRQFTRSASRLHP</sequence>
<evidence type="ECO:0000256" key="23">
    <source>
        <dbReference type="ARBA" id="ARBA00047734"/>
    </source>
</evidence>
<dbReference type="Gene3D" id="3.10.129.10">
    <property type="entry name" value="Hotdog Thioesterase"/>
    <property type="match status" value="1"/>
</dbReference>
<comment type="catalytic activity">
    <reaction evidence="24">
        <text>decanoyl-CoA + H2O = decanoate + CoA + H(+)</text>
        <dbReference type="Rhea" id="RHEA:40059"/>
        <dbReference type="ChEBI" id="CHEBI:15377"/>
        <dbReference type="ChEBI" id="CHEBI:15378"/>
        <dbReference type="ChEBI" id="CHEBI:27689"/>
        <dbReference type="ChEBI" id="CHEBI:57287"/>
        <dbReference type="ChEBI" id="CHEBI:61430"/>
    </reaction>
    <physiologicalReaction direction="left-to-right" evidence="24">
        <dbReference type="Rhea" id="RHEA:40060"/>
    </physiologicalReaction>
</comment>
<evidence type="ECO:0000256" key="16">
    <source>
        <dbReference type="ARBA" id="ARBA00035852"/>
    </source>
</evidence>
<evidence type="ECO:0000256" key="17">
    <source>
        <dbReference type="ARBA" id="ARBA00037002"/>
    </source>
</evidence>
<evidence type="ECO:0000256" key="9">
    <source>
        <dbReference type="ARBA" id="ARBA00022801"/>
    </source>
</evidence>
<accession>A0A8C0N1B0</accession>
<dbReference type="Proteomes" id="UP000694429">
    <property type="component" value="Chromosome 17"/>
</dbReference>
<dbReference type="AlphaFoldDB" id="A0A8C0N1B0"/>
<evidence type="ECO:0000313" key="30">
    <source>
        <dbReference type="Proteomes" id="UP000694429"/>
    </source>
</evidence>
<dbReference type="GO" id="GO:0005758">
    <property type="term" value="C:mitochondrial intermembrane space"/>
    <property type="evidence" value="ECO:0007669"/>
    <property type="project" value="UniProtKB-SubCell"/>
</dbReference>
<evidence type="ECO:0000256" key="25">
    <source>
        <dbReference type="ARBA" id="ARBA00048074"/>
    </source>
</evidence>
<dbReference type="CDD" id="cd03443">
    <property type="entry name" value="PaaI_thioesterase"/>
    <property type="match status" value="1"/>
</dbReference>
<keyword evidence="7" id="KW-0053">Apoptosis</keyword>
<evidence type="ECO:0000256" key="6">
    <source>
        <dbReference type="ARBA" id="ARBA00022490"/>
    </source>
</evidence>
<feature type="compositionally biased region" description="Basic and acidic residues" evidence="27">
    <location>
        <begin position="88"/>
        <end position="99"/>
    </location>
</feature>
<evidence type="ECO:0000256" key="2">
    <source>
        <dbReference type="ARBA" id="ARBA00004569"/>
    </source>
</evidence>
<dbReference type="SUPFAM" id="SSF54637">
    <property type="entry name" value="Thioesterase/thiol ester dehydrase-isomerase"/>
    <property type="match status" value="1"/>
</dbReference>
<keyword evidence="13" id="KW-0496">Mitochondrion</keyword>
<dbReference type="PANTHER" id="PTHR12418:SF19">
    <property type="entry name" value="ACYL-COENZYME A THIOESTERASE THEM4"/>
    <property type="match status" value="1"/>
</dbReference>
<evidence type="ECO:0000256" key="4">
    <source>
        <dbReference type="ARBA" id="ARBA00004637"/>
    </source>
</evidence>
<comment type="catalytic activity">
    <reaction evidence="17">
        <text>(9Z)-octadecenoyl-CoA + H2O = (9Z)-octadecenoate + CoA + H(+)</text>
        <dbReference type="Rhea" id="RHEA:40139"/>
        <dbReference type="ChEBI" id="CHEBI:15377"/>
        <dbReference type="ChEBI" id="CHEBI:15378"/>
        <dbReference type="ChEBI" id="CHEBI:30823"/>
        <dbReference type="ChEBI" id="CHEBI:57287"/>
        <dbReference type="ChEBI" id="CHEBI:57387"/>
    </reaction>
    <physiologicalReaction direction="left-to-right" evidence="17">
        <dbReference type="Rhea" id="RHEA:40140"/>
    </physiologicalReaction>
</comment>
<evidence type="ECO:0000256" key="18">
    <source>
        <dbReference type="ARBA" id="ARBA00038456"/>
    </source>
</evidence>
<comment type="catalytic activity">
    <reaction evidence="16">
        <text>(5Z,8Z,11Z,14Z)-eicosatetraenoyl-CoA + H2O = (5Z,8Z,11Z,14Z)-eicosatetraenoate + CoA + H(+)</text>
        <dbReference type="Rhea" id="RHEA:40151"/>
        <dbReference type="ChEBI" id="CHEBI:15377"/>
        <dbReference type="ChEBI" id="CHEBI:15378"/>
        <dbReference type="ChEBI" id="CHEBI:32395"/>
        <dbReference type="ChEBI" id="CHEBI:57287"/>
        <dbReference type="ChEBI" id="CHEBI:57368"/>
    </reaction>
    <physiologicalReaction direction="left-to-right" evidence="16">
        <dbReference type="Rhea" id="RHEA:40152"/>
    </physiologicalReaction>
</comment>
<evidence type="ECO:0000256" key="11">
    <source>
        <dbReference type="ARBA" id="ARBA00022946"/>
    </source>
</evidence>
<dbReference type="InterPro" id="IPR029069">
    <property type="entry name" value="HotDog_dom_sf"/>
</dbReference>
<evidence type="ECO:0000256" key="7">
    <source>
        <dbReference type="ARBA" id="ARBA00022703"/>
    </source>
</evidence>
<feature type="compositionally biased region" description="Low complexity" evidence="27">
    <location>
        <begin position="26"/>
        <end position="39"/>
    </location>
</feature>
<comment type="subcellular location">
    <subcellularLocation>
        <location evidence="3">Cell projection</location>
        <location evidence="3">Ruffle membrane</location>
    </subcellularLocation>
    <subcellularLocation>
        <location evidence="1">Cytoplasm</location>
    </subcellularLocation>
    <subcellularLocation>
        <location evidence="4">Mitochondrion inner membrane</location>
        <topology evidence="4">Peripheral membrane protein</topology>
    </subcellularLocation>
    <subcellularLocation>
        <location evidence="2">Mitochondrion intermembrane space</location>
    </subcellularLocation>
</comment>
<evidence type="ECO:0000256" key="13">
    <source>
        <dbReference type="ARBA" id="ARBA00023128"/>
    </source>
</evidence>
<dbReference type="GO" id="GO:0006915">
    <property type="term" value="P:apoptotic process"/>
    <property type="evidence" value="ECO:0007669"/>
    <property type="project" value="UniProtKB-KW"/>
</dbReference>
<comment type="catalytic activity">
    <reaction evidence="22">
        <text>octanoyl-CoA + H2O = octanoate + CoA + H(+)</text>
        <dbReference type="Rhea" id="RHEA:30143"/>
        <dbReference type="ChEBI" id="CHEBI:15377"/>
        <dbReference type="ChEBI" id="CHEBI:15378"/>
        <dbReference type="ChEBI" id="CHEBI:25646"/>
        <dbReference type="ChEBI" id="CHEBI:57287"/>
        <dbReference type="ChEBI" id="CHEBI:57386"/>
    </reaction>
    <physiologicalReaction direction="left-to-right" evidence="22">
        <dbReference type="Rhea" id="RHEA:30144"/>
    </physiologicalReaction>
</comment>
<keyword evidence="10" id="KW-0276">Fatty acid metabolism</keyword>
<reference evidence="29" key="1">
    <citation type="submission" date="2019-03" db="EMBL/GenBank/DDBJ databases">
        <authorList>
            <person name="Warren W.C."/>
            <person name="Johnson G.S."/>
        </authorList>
    </citation>
    <scope>NUCLEOTIDE SEQUENCE [LARGE SCALE GENOMIC DNA]</scope>
    <source>
        <strain evidence="29">Basenji</strain>
    </source>
</reference>
<evidence type="ECO:0000256" key="3">
    <source>
        <dbReference type="ARBA" id="ARBA00004632"/>
    </source>
</evidence>
<keyword evidence="9" id="KW-0378">Hydrolase</keyword>
<reference evidence="29" key="2">
    <citation type="submission" date="2025-08" db="UniProtKB">
        <authorList>
            <consortium name="Ensembl"/>
        </authorList>
    </citation>
    <scope>IDENTIFICATION</scope>
</reference>
<evidence type="ECO:0000313" key="29">
    <source>
        <dbReference type="Ensembl" id="ENSCAFP00030017621.1"/>
    </source>
</evidence>
<comment type="catalytic activity">
    <reaction evidence="23">
        <text>hexadecanoyl-CoA + H2O = hexadecanoate + CoA + H(+)</text>
        <dbReference type="Rhea" id="RHEA:16645"/>
        <dbReference type="ChEBI" id="CHEBI:7896"/>
        <dbReference type="ChEBI" id="CHEBI:15377"/>
        <dbReference type="ChEBI" id="CHEBI:15378"/>
        <dbReference type="ChEBI" id="CHEBI:57287"/>
        <dbReference type="ChEBI" id="CHEBI:57379"/>
        <dbReference type="EC" id="3.1.2.2"/>
    </reaction>
    <physiologicalReaction direction="left-to-right" evidence="23">
        <dbReference type="Rhea" id="RHEA:16646"/>
    </physiologicalReaction>
</comment>
<evidence type="ECO:0000256" key="21">
    <source>
        <dbReference type="ARBA" id="ARBA00043210"/>
    </source>
</evidence>
<evidence type="ECO:0000256" key="12">
    <source>
        <dbReference type="ARBA" id="ARBA00023098"/>
    </source>
</evidence>
<evidence type="ECO:0000256" key="27">
    <source>
        <dbReference type="SAM" id="MobiDB-lite"/>
    </source>
</evidence>
<feature type="compositionally biased region" description="Low complexity" evidence="27">
    <location>
        <begin position="53"/>
        <end position="67"/>
    </location>
</feature>
<comment type="catalytic activity">
    <reaction evidence="25">
        <text>dodecanoyl-CoA + H2O = dodecanoate + CoA + H(+)</text>
        <dbReference type="Rhea" id="RHEA:30135"/>
        <dbReference type="ChEBI" id="CHEBI:15377"/>
        <dbReference type="ChEBI" id="CHEBI:15378"/>
        <dbReference type="ChEBI" id="CHEBI:18262"/>
        <dbReference type="ChEBI" id="CHEBI:57287"/>
        <dbReference type="ChEBI" id="CHEBI:57375"/>
    </reaction>
    <physiologicalReaction direction="left-to-right" evidence="25">
        <dbReference type="Rhea" id="RHEA:30136"/>
    </physiologicalReaction>
</comment>
<dbReference type="PANTHER" id="PTHR12418">
    <property type="entry name" value="ACYL-COENZYME A THIOESTERASE THEM4"/>
    <property type="match status" value="1"/>
</dbReference>
<keyword evidence="5" id="KW-1003">Cell membrane</keyword>
<feature type="region of interest" description="Disordered" evidence="27">
    <location>
        <begin position="1"/>
        <end position="109"/>
    </location>
</feature>
<evidence type="ECO:0000256" key="26">
    <source>
        <dbReference type="ARBA" id="ARBA00048180"/>
    </source>
</evidence>
<evidence type="ECO:0000256" key="14">
    <source>
        <dbReference type="ARBA" id="ARBA00023136"/>
    </source>
</evidence>
<organism evidence="29 30">
    <name type="scientific">Canis lupus familiaris</name>
    <name type="common">Dog</name>
    <name type="synonym">Canis familiaris</name>
    <dbReference type="NCBI Taxonomy" id="9615"/>
    <lineage>
        <taxon>Eukaryota</taxon>
        <taxon>Metazoa</taxon>
        <taxon>Chordata</taxon>
        <taxon>Craniata</taxon>
        <taxon>Vertebrata</taxon>
        <taxon>Euteleostomi</taxon>
        <taxon>Mammalia</taxon>
        <taxon>Eutheria</taxon>
        <taxon>Laurasiatheria</taxon>
        <taxon>Carnivora</taxon>
        <taxon>Caniformia</taxon>
        <taxon>Canidae</taxon>
        <taxon>Canis</taxon>
    </lineage>
</organism>
<comment type="catalytic activity">
    <reaction evidence="26">
        <text>tetradecanoyl-CoA + H2O = tetradecanoate + CoA + H(+)</text>
        <dbReference type="Rhea" id="RHEA:40119"/>
        <dbReference type="ChEBI" id="CHEBI:15377"/>
        <dbReference type="ChEBI" id="CHEBI:15378"/>
        <dbReference type="ChEBI" id="CHEBI:30807"/>
        <dbReference type="ChEBI" id="CHEBI:57287"/>
        <dbReference type="ChEBI" id="CHEBI:57385"/>
    </reaction>
    <physiologicalReaction direction="left-to-right" evidence="26">
        <dbReference type="Rhea" id="RHEA:40120"/>
    </physiologicalReaction>
</comment>
<keyword evidence="12" id="KW-0443">Lipid metabolism</keyword>
<dbReference type="GO" id="GO:0032587">
    <property type="term" value="C:ruffle membrane"/>
    <property type="evidence" value="ECO:0007669"/>
    <property type="project" value="UniProtKB-SubCell"/>
</dbReference>
<dbReference type="Pfam" id="PF03061">
    <property type="entry name" value="4HBT"/>
    <property type="match status" value="1"/>
</dbReference>
<protein>
    <recommendedName>
        <fullName evidence="20">Acyl-coenzyme A thioesterase THEM4</fullName>
        <ecNumber evidence="19">3.1.2.2</ecNumber>
    </recommendedName>
    <alternativeName>
        <fullName evidence="21">Thioesterase superfamily member 4</fullName>
    </alternativeName>
</protein>
<proteinExistence type="inferred from homology"/>
<keyword evidence="6" id="KW-0963">Cytoplasm</keyword>
<dbReference type="GO" id="GO:0016787">
    <property type="term" value="F:hydrolase activity"/>
    <property type="evidence" value="ECO:0007669"/>
    <property type="project" value="UniProtKB-KW"/>
</dbReference>
<evidence type="ECO:0000256" key="5">
    <source>
        <dbReference type="ARBA" id="ARBA00022475"/>
    </source>
</evidence>
<comment type="similarity">
    <text evidence="18">Belongs to the THEM4/THEM5 thioesterase family.</text>
</comment>
<dbReference type="InterPro" id="IPR006683">
    <property type="entry name" value="Thioestr_dom"/>
</dbReference>